<proteinExistence type="predicted"/>
<dbReference type="InterPro" id="IPR006983">
    <property type="entry name" value="MbeD_MobD"/>
</dbReference>
<evidence type="ECO:0000313" key="1">
    <source>
        <dbReference type="EMBL" id="QUS47020.1"/>
    </source>
</evidence>
<gene>
    <name evidence="1" type="ORF">F1331_24480</name>
</gene>
<organism evidence="1">
    <name type="scientific">Salmonella enterica subsp. enterica serovar Dessau</name>
    <dbReference type="NCBI Taxonomy" id="2564349"/>
    <lineage>
        <taxon>Bacteria</taxon>
        <taxon>Pseudomonadati</taxon>
        <taxon>Pseudomonadota</taxon>
        <taxon>Gammaproteobacteria</taxon>
        <taxon>Enterobacterales</taxon>
        <taxon>Enterobacteriaceae</taxon>
        <taxon>Salmonella</taxon>
    </lineage>
</organism>
<evidence type="ECO:0008006" key="2">
    <source>
        <dbReference type="Google" id="ProtNLM"/>
    </source>
</evidence>
<reference evidence="1" key="1">
    <citation type="submission" date="2019-09" db="EMBL/GenBank/DDBJ databases">
        <title>Characterization of Mobilized Colistin Resistance Gene mcr-9 Carrying Colisitin Resistant Salmonella enterica serotype Senftenberg ST14.</title>
        <authorList>
            <person name="Cha M.-H."/>
            <person name="Woo G.-J."/>
        </authorList>
    </citation>
    <scope>NUCLEOTIDE SEQUENCE</scope>
    <source>
        <strain evidence="1">KUFSE-SAL0043</strain>
    </source>
</reference>
<protein>
    <recommendedName>
        <fullName evidence="2">Mobilization protein</fullName>
    </recommendedName>
</protein>
<dbReference type="AlphaFoldDB" id="A0A8E5MXY2"/>
<name>A0A8E5MXY2_SALET</name>
<dbReference type="EMBL" id="CP043765">
    <property type="protein sequence ID" value="QUS47020.1"/>
    <property type="molecule type" value="Genomic_DNA"/>
</dbReference>
<accession>A0A8E5MXY2</accession>
<dbReference type="Pfam" id="PF04899">
    <property type="entry name" value="MbeD_MobD"/>
    <property type="match status" value="1"/>
</dbReference>
<sequence length="32" mass="3777">MRGLENQLLNALETQQQDYTKRLNEWESAIAL</sequence>